<keyword evidence="3" id="KW-0804">Transcription</keyword>
<dbReference type="GO" id="GO:0003677">
    <property type="term" value="F:DNA binding"/>
    <property type="evidence" value="ECO:0007669"/>
    <property type="project" value="UniProtKB-KW"/>
</dbReference>
<dbReference type="AlphaFoldDB" id="A0A8J7G8D4"/>
<dbReference type="InterPro" id="IPR036388">
    <property type="entry name" value="WH-like_DNA-bd_sf"/>
</dbReference>
<keyword evidence="1" id="KW-0805">Transcription regulation</keyword>
<dbReference type="InterPro" id="IPR000792">
    <property type="entry name" value="Tscrpt_reg_LuxR_C"/>
</dbReference>
<dbReference type="RefSeq" id="WP_197002081.1">
    <property type="nucleotide sequence ID" value="NZ_BONS01000004.1"/>
</dbReference>
<evidence type="ECO:0000259" key="4">
    <source>
        <dbReference type="PROSITE" id="PS50043"/>
    </source>
</evidence>
<keyword evidence="6" id="KW-1185">Reference proteome</keyword>
<accession>A0A8J7G8D4</accession>
<dbReference type="SUPFAM" id="SSF46894">
    <property type="entry name" value="C-terminal effector domain of the bipartite response regulators"/>
    <property type="match status" value="1"/>
</dbReference>
<feature type="domain" description="HTH luxR-type" evidence="4">
    <location>
        <begin position="246"/>
        <end position="309"/>
    </location>
</feature>
<proteinExistence type="predicted"/>
<dbReference type="Proteomes" id="UP000622552">
    <property type="component" value="Unassembled WGS sequence"/>
</dbReference>
<dbReference type="PROSITE" id="PS00622">
    <property type="entry name" value="HTH_LUXR_1"/>
    <property type="match status" value="1"/>
</dbReference>
<evidence type="ECO:0000256" key="3">
    <source>
        <dbReference type="ARBA" id="ARBA00023163"/>
    </source>
</evidence>
<evidence type="ECO:0000256" key="1">
    <source>
        <dbReference type="ARBA" id="ARBA00023015"/>
    </source>
</evidence>
<dbReference type="InterPro" id="IPR016032">
    <property type="entry name" value="Sig_transdc_resp-reg_C-effctor"/>
</dbReference>
<dbReference type="PROSITE" id="PS50043">
    <property type="entry name" value="HTH_LUXR_2"/>
    <property type="match status" value="1"/>
</dbReference>
<organism evidence="5 6">
    <name type="scientific">Longispora fulva</name>
    <dbReference type="NCBI Taxonomy" id="619741"/>
    <lineage>
        <taxon>Bacteria</taxon>
        <taxon>Bacillati</taxon>
        <taxon>Actinomycetota</taxon>
        <taxon>Actinomycetes</taxon>
        <taxon>Micromonosporales</taxon>
        <taxon>Micromonosporaceae</taxon>
        <taxon>Longispora</taxon>
    </lineage>
</organism>
<protein>
    <submittedName>
        <fullName evidence="5">DNA-binding CsgD family transcriptional regulator</fullName>
    </submittedName>
</protein>
<dbReference type="PANTHER" id="PTHR44688">
    <property type="entry name" value="DNA-BINDING TRANSCRIPTIONAL ACTIVATOR DEVR_DOSR"/>
    <property type="match status" value="1"/>
</dbReference>
<evidence type="ECO:0000313" key="6">
    <source>
        <dbReference type="Proteomes" id="UP000622552"/>
    </source>
</evidence>
<dbReference type="Gene3D" id="1.10.10.10">
    <property type="entry name" value="Winged helix-like DNA-binding domain superfamily/Winged helix DNA-binding domain"/>
    <property type="match status" value="1"/>
</dbReference>
<evidence type="ECO:0000313" key="5">
    <source>
        <dbReference type="EMBL" id="MBG6134900.1"/>
    </source>
</evidence>
<gene>
    <name evidence="5" type="ORF">IW245_001094</name>
</gene>
<reference evidence="5" key="1">
    <citation type="submission" date="2020-11" db="EMBL/GenBank/DDBJ databases">
        <title>Sequencing the genomes of 1000 actinobacteria strains.</title>
        <authorList>
            <person name="Klenk H.-P."/>
        </authorList>
    </citation>
    <scope>NUCLEOTIDE SEQUENCE</scope>
    <source>
        <strain evidence="5">DSM 45356</strain>
    </source>
</reference>
<keyword evidence="2 5" id="KW-0238">DNA-binding</keyword>
<dbReference type="PRINTS" id="PR00038">
    <property type="entry name" value="HTHLUXR"/>
</dbReference>
<evidence type="ECO:0000256" key="2">
    <source>
        <dbReference type="ARBA" id="ARBA00023125"/>
    </source>
</evidence>
<sequence>MSVAELGAELSDRVGRVIPHDGYLLLGLDPVTGAGCFVAHERAYSARARQWLEIEEPGVAPPVLALGAGVPPRYSADLHRLMAAEGFGGALRIAARHGGVTWGELVLLRGWGGRPFSAAEATRAGALAGGLARALRGFVAGRPLAPGRGGPGPAVVFVGADDTVRATPTARAALRALVPDARTDEDLFGTLWNVVYTARRGTGVALSRIPAAHGWTALHAQLLDGGAPDEVAVTVQPASGRVLLPAVVAWYGVTARENAVLGHVLDGLPAKGIARRLDLSLYTVHDHLKAIYRKTGVHGRDELAAALGG</sequence>
<dbReference type="CDD" id="cd06170">
    <property type="entry name" value="LuxR_C_like"/>
    <property type="match status" value="1"/>
</dbReference>
<dbReference type="PANTHER" id="PTHR44688:SF16">
    <property type="entry name" value="DNA-BINDING TRANSCRIPTIONAL ACTIVATOR DEVR_DOSR"/>
    <property type="match status" value="1"/>
</dbReference>
<dbReference type="SMART" id="SM00421">
    <property type="entry name" value="HTH_LUXR"/>
    <property type="match status" value="1"/>
</dbReference>
<dbReference type="GO" id="GO:0006355">
    <property type="term" value="P:regulation of DNA-templated transcription"/>
    <property type="evidence" value="ECO:0007669"/>
    <property type="project" value="InterPro"/>
</dbReference>
<dbReference type="EMBL" id="JADOUF010000001">
    <property type="protein sequence ID" value="MBG6134900.1"/>
    <property type="molecule type" value="Genomic_DNA"/>
</dbReference>
<name>A0A8J7G8D4_9ACTN</name>
<dbReference type="Pfam" id="PF00196">
    <property type="entry name" value="GerE"/>
    <property type="match status" value="1"/>
</dbReference>
<comment type="caution">
    <text evidence="5">The sequence shown here is derived from an EMBL/GenBank/DDBJ whole genome shotgun (WGS) entry which is preliminary data.</text>
</comment>